<evidence type="ECO:0000313" key="2">
    <source>
        <dbReference type="EMBL" id="CEK56313.1"/>
    </source>
</evidence>
<dbReference type="AlphaFoldDB" id="A0A0B6YJB5"/>
<feature type="non-terminal residue" evidence="2">
    <location>
        <position position="1"/>
    </location>
</feature>
<protein>
    <submittedName>
        <fullName evidence="2">Uncharacterized protein</fullName>
    </submittedName>
</protein>
<sequence>DTAVKNSHGNYQTDDMKLKQETRNISLSHANKTQDHSNRNMDLLRKAQIPEISSKSHEILHNFHHEMKSDKSADLTHHHKLQNPVTNDNVYRGNINITKTNLIEPPV</sequence>
<feature type="region of interest" description="Disordered" evidence="1">
    <location>
        <begin position="1"/>
        <end position="20"/>
    </location>
</feature>
<reference evidence="2" key="1">
    <citation type="submission" date="2014-12" db="EMBL/GenBank/DDBJ databases">
        <title>Insight into the proteome of Arion vulgaris.</title>
        <authorList>
            <person name="Aradska J."/>
            <person name="Bulat T."/>
            <person name="Smidak R."/>
            <person name="Sarate P."/>
            <person name="Gangsoo J."/>
            <person name="Sialana F."/>
            <person name="Bilban M."/>
            <person name="Lubec G."/>
        </authorList>
    </citation>
    <scope>NUCLEOTIDE SEQUENCE</scope>
    <source>
        <tissue evidence="2">Skin</tissue>
    </source>
</reference>
<evidence type="ECO:0000256" key="1">
    <source>
        <dbReference type="SAM" id="MobiDB-lite"/>
    </source>
</evidence>
<organism evidence="2">
    <name type="scientific">Arion vulgaris</name>
    <dbReference type="NCBI Taxonomy" id="1028688"/>
    <lineage>
        <taxon>Eukaryota</taxon>
        <taxon>Metazoa</taxon>
        <taxon>Spiralia</taxon>
        <taxon>Lophotrochozoa</taxon>
        <taxon>Mollusca</taxon>
        <taxon>Gastropoda</taxon>
        <taxon>Heterobranchia</taxon>
        <taxon>Euthyneura</taxon>
        <taxon>Panpulmonata</taxon>
        <taxon>Eupulmonata</taxon>
        <taxon>Stylommatophora</taxon>
        <taxon>Helicina</taxon>
        <taxon>Arionoidea</taxon>
        <taxon>Arionidae</taxon>
        <taxon>Arion</taxon>
    </lineage>
</organism>
<name>A0A0B6YJB5_9EUPU</name>
<accession>A0A0B6YJB5</accession>
<proteinExistence type="predicted"/>
<feature type="compositionally biased region" description="Polar residues" evidence="1">
    <location>
        <begin position="1"/>
        <end position="13"/>
    </location>
</feature>
<gene>
    <name evidence="2" type="primary">ORF27333</name>
</gene>
<feature type="non-terminal residue" evidence="2">
    <location>
        <position position="107"/>
    </location>
</feature>
<dbReference type="EMBL" id="HACG01009448">
    <property type="protein sequence ID" value="CEK56313.1"/>
    <property type="molecule type" value="Transcribed_RNA"/>
</dbReference>